<comment type="subcellular location">
    <subcellularLocation>
        <location evidence="1">Cell membrane</location>
        <topology evidence="1">Multi-pass membrane protein</topology>
    </subcellularLocation>
</comment>
<dbReference type="RefSeq" id="WP_345369071.1">
    <property type="nucleotide sequence ID" value="NZ_BAABJX010000011.1"/>
</dbReference>
<dbReference type="Proteomes" id="UP001500298">
    <property type="component" value="Unassembled WGS sequence"/>
</dbReference>
<keyword evidence="4 6" id="KW-1133">Transmembrane helix</keyword>
<feature type="transmembrane region" description="Helical" evidence="6">
    <location>
        <begin position="223"/>
        <end position="243"/>
    </location>
</feature>
<evidence type="ECO:0000313" key="7">
    <source>
        <dbReference type="EMBL" id="GAA4824186.1"/>
    </source>
</evidence>
<dbReference type="EMBL" id="BAABJX010000011">
    <property type="protein sequence ID" value="GAA4824186.1"/>
    <property type="molecule type" value="Genomic_DNA"/>
</dbReference>
<evidence type="ECO:0000256" key="2">
    <source>
        <dbReference type="ARBA" id="ARBA00022475"/>
    </source>
</evidence>
<evidence type="ECO:0000313" key="8">
    <source>
        <dbReference type="Proteomes" id="UP001500298"/>
    </source>
</evidence>
<keyword evidence="8" id="KW-1185">Reference proteome</keyword>
<protein>
    <submittedName>
        <fullName evidence="7">Lysylphosphatidylglycerol synthase transmembrane domain-containing protein</fullName>
    </submittedName>
</protein>
<evidence type="ECO:0000256" key="1">
    <source>
        <dbReference type="ARBA" id="ARBA00004651"/>
    </source>
</evidence>
<feature type="transmembrane region" description="Helical" evidence="6">
    <location>
        <begin position="158"/>
        <end position="181"/>
    </location>
</feature>
<feature type="transmembrane region" description="Helical" evidence="6">
    <location>
        <begin position="12"/>
        <end position="30"/>
    </location>
</feature>
<feature type="transmembrane region" description="Helical" evidence="6">
    <location>
        <begin position="42"/>
        <end position="60"/>
    </location>
</feature>
<comment type="caution">
    <text evidence="7">The sequence shown here is derived from an EMBL/GenBank/DDBJ whole genome shotgun (WGS) entry which is preliminary data.</text>
</comment>
<dbReference type="PANTHER" id="PTHR40277:SF1">
    <property type="entry name" value="BLL5419 PROTEIN"/>
    <property type="match status" value="1"/>
</dbReference>
<keyword evidence="5 6" id="KW-0472">Membrane</keyword>
<dbReference type="PANTHER" id="PTHR40277">
    <property type="entry name" value="BLL5419 PROTEIN"/>
    <property type="match status" value="1"/>
</dbReference>
<accession>A0ABP9D0G0</accession>
<evidence type="ECO:0000256" key="3">
    <source>
        <dbReference type="ARBA" id="ARBA00022692"/>
    </source>
</evidence>
<gene>
    <name evidence="7" type="ORF">GCM10023331_05900</name>
</gene>
<evidence type="ECO:0000256" key="4">
    <source>
        <dbReference type="ARBA" id="ARBA00022989"/>
    </source>
</evidence>
<sequence length="291" mass="32545">MLEKYLTPPQKKLIKFALKLLLTIGAVYLVTQKIEMDKAWEVLKGASPWALFVAFLFFNFSKISSAFRLHLFLKAIDIGVTALLNLKLYYLGMFYNLFLPGGIGGDGYKIFLLGKWYTIPRTKIFQALLLDRLNGMMALGIYALLLITFLGYDMGYPLWAGLSLFIAIIAYPIFVVGSRLIFKATANPNHKAFQWSLLVQLFQLLCAYFILQALGVDEYIPEYLTLFLISSIVAIIPFTVGGVGARELVFIYAAAYTGISEEKAVVFSMLFFMITALSSFTGVGMKVEEGA</sequence>
<organism evidence="7 8">
    <name type="scientific">Algivirga pacifica</name>
    <dbReference type="NCBI Taxonomy" id="1162670"/>
    <lineage>
        <taxon>Bacteria</taxon>
        <taxon>Pseudomonadati</taxon>
        <taxon>Bacteroidota</taxon>
        <taxon>Cytophagia</taxon>
        <taxon>Cytophagales</taxon>
        <taxon>Flammeovirgaceae</taxon>
        <taxon>Algivirga</taxon>
    </lineage>
</organism>
<feature type="transmembrane region" description="Helical" evidence="6">
    <location>
        <begin position="264"/>
        <end position="285"/>
    </location>
</feature>
<name>A0ABP9D0G0_9BACT</name>
<keyword evidence="3 6" id="KW-0812">Transmembrane</keyword>
<evidence type="ECO:0000256" key="5">
    <source>
        <dbReference type="ARBA" id="ARBA00023136"/>
    </source>
</evidence>
<feature type="transmembrane region" description="Helical" evidence="6">
    <location>
        <begin position="193"/>
        <end position="211"/>
    </location>
</feature>
<feature type="transmembrane region" description="Helical" evidence="6">
    <location>
        <begin position="129"/>
        <end position="152"/>
    </location>
</feature>
<dbReference type="Pfam" id="PF03706">
    <property type="entry name" value="LPG_synthase_TM"/>
    <property type="match status" value="1"/>
</dbReference>
<dbReference type="NCBIfam" id="TIGR00374">
    <property type="entry name" value="flippase-like domain"/>
    <property type="match status" value="1"/>
</dbReference>
<proteinExistence type="predicted"/>
<evidence type="ECO:0000256" key="6">
    <source>
        <dbReference type="SAM" id="Phobius"/>
    </source>
</evidence>
<keyword evidence="2" id="KW-1003">Cell membrane</keyword>
<dbReference type="InterPro" id="IPR022791">
    <property type="entry name" value="L-PG_synthase/AglD"/>
</dbReference>
<reference evidence="8" key="1">
    <citation type="journal article" date="2019" name="Int. J. Syst. Evol. Microbiol.">
        <title>The Global Catalogue of Microorganisms (GCM) 10K type strain sequencing project: providing services to taxonomists for standard genome sequencing and annotation.</title>
        <authorList>
            <consortium name="The Broad Institute Genomics Platform"/>
            <consortium name="The Broad Institute Genome Sequencing Center for Infectious Disease"/>
            <person name="Wu L."/>
            <person name="Ma J."/>
        </authorList>
    </citation>
    <scope>NUCLEOTIDE SEQUENCE [LARGE SCALE GENOMIC DNA]</scope>
    <source>
        <strain evidence="8">JCM 18326</strain>
    </source>
</reference>